<dbReference type="Gene3D" id="3.40.50.1000">
    <property type="entry name" value="HAD superfamily/HAD-like"/>
    <property type="match status" value="1"/>
</dbReference>
<dbReference type="NCBIfam" id="TIGR01449">
    <property type="entry name" value="PGP_bact"/>
    <property type="match status" value="1"/>
</dbReference>
<evidence type="ECO:0000256" key="2">
    <source>
        <dbReference type="ARBA" id="ARBA00001946"/>
    </source>
</evidence>
<gene>
    <name evidence="10" type="primary">gph</name>
    <name evidence="10" type="ORF">H0485_06260</name>
</gene>
<dbReference type="Pfam" id="PF13419">
    <property type="entry name" value="HAD_2"/>
    <property type="match status" value="1"/>
</dbReference>
<evidence type="ECO:0000256" key="7">
    <source>
        <dbReference type="ARBA" id="ARBA00022801"/>
    </source>
</evidence>
<dbReference type="PANTHER" id="PTHR43434:SF1">
    <property type="entry name" value="PHOSPHOGLYCOLATE PHOSPHATASE"/>
    <property type="match status" value="1"/>
</dbReference>
<evidence type="ECO:0000256" key="4">
    <source>
        <dbReference type="ARBA" id="ARBA00006171"/>
    </source>
</evidence>
<comment type="cofactor">
    <cofactor evidence="2">
        <name>Mg(2+)</name>
        <dbReference type="ChEBI" id="CHEBI:18420"/>
    </cofactor>
</comment>
<organism evidence="10 11">
    <name type="scientific">Pseudogemmobacter faecipullorum</name>
    <dbReference type="NCBI Taxonomy" id="2755041"/>
    <lineage>
        <taxon>Bacteria</taxon>
        <taxon>Pseudomonadati</taxon>
        <taxon>Pseudomonadota</taxon>
        <taxon>Alphaproteobacteria</taxon>
        <taxon>Rhodobacterales</taxon>
        <taxon>Paracoccaceae</taxon>
        <taxon>Pseudogemmobacter</taxon>
    </lineage>
</organism>
<dbReference type="SUPFAM" id="SSF56784">
    <property type="entry name" value="HAD-like"/>
    <property type="match status" value="1"/>
</dbReference>
<dbReference type="Proteomes" id="UP001198571">
    <property type="component" value="Unassembled WGS sequence"/>
</dbReference>
<evidence type="ECO:0000256" key="3">
    <source>
        <dbReference type="ARBA" id="ARBA00004818"/>
    </source>
</evidence>
<dbReference type="EC" id="3.1.3.18" evidence="5"/>
<keyword evidence="9" id="KW-0119">Carbohydrate metabolism</keyword>
<evidence type="ECO:0000256" key="9">
    <source>
        <dbReference type="ARBA" id="ARBA00023277"/>
    </source>
</evidence>
<dbReference type="InterPro" id="IPR036412">
    <property type="entry name" value="HAD-like_sf"/>
</dbReference>
<dbReference type="PANTHER" id="PTHR43434">
    <property type="entry name" value="PHOSPHOGLYCOLATE PHOSPHATASE"/>
    <property type="match status" value="1"/>
</dbReference>
<evidence type="ECO:0000256" key="8">
    <source>
        <dbReference type="ARBA" id="ARBA00022842"/>
    </source>
</evidence>
<reference evidence="10 11" key="1">
    <citation type="submission" date="2020-07" db="EMBL/GenBank/DDBJ databases">
        <title>Pseudogemmobacter sp. nov., isolated from poultry manure in Taiwan.</title>
        <authorList>
            <person name="Lin S.-Y."/>
            <person name="Tang Y.-S."/>
            <person name="Young C.-C."/>
        </authorList>
    </citation>
    <scope>NUCLEOTIDE SEQUENCE [LARGE SCALE GENOMIC DNA]</scope>
    <source>
        <strain evidence="10 11">CC-YST710</strain>
    </source>
</reference>
<keyword evidence="8" id="KW-0460">Magnesium</keyword>
<dbReference type="EMBL" id="JACDXX010000004">
    <property type="protein sequence ID" value="MCB5409605.1"/>
    <property type="molecule type" value="Genomic_DNA"/>
</dbReference>
<proteinExistence type="inferred from homology"/>
<comment type="caution">
    <text evidence="10">The sequence shown here is derived from an EMBL/GenBank/DDBJ whole genome shotgun (WGS) entry which is preliminary data.</text>
</comment>
<dbReference type="SFLD" id="SFLDS00003">
    <property type="entry name" value="Haloacid_Dehalogenase"/>
    <property type="match status" value="1"/>
</dbReference>
<comment type="similarity">
    <text evidence="4">Belongs to the HAD-like hydrolase superfamily. CbbY/CbbZ/Gph/YieH family.</text>
</comment>
<dbReference type="GO" id="GO:0008967">
    <property type="term" value="F:phosphoglycolate phosphatase activity"/>
    <property type="evidence" value="ECO:0007669"/>
    <property type="project" value="UniProtKB-EC"/>
</dbReference>
<name>A0ABS8CKC5_9RHOB</name>
<evidence type="ECO:0000313" key="11">
    <source>
        <dbReference type="Proteomes" id="UP001198571"/>
    </source>
</evidence>
<keyword evidence="7 10" id="KW-0378">Hydrolase</keyword>
<comment type="pathway">
    <text evidence="3">Organic acid metabolism; glycolate biosynthesis; glycolate from 2-phosphoglycolate: step 1/1.</text>
</comment>
<dbReference type="InterPro" id="IPR037512">
    <property type="entry name" value="PGPase_prok"/>
</dbReference>
<dbReference type="SFLD" id="SFLDG01129">
    <property type="entry name" value="C1.5:_HAD__Beta-PGM__Phosphata"/>
    <property type="match status" value="1"/>
</dbReference>
<dbReference type="NCBIfam" id="TIGR01549">
    <property type="entry name" value="HAD-SF-IA-v1"/>
    <property type="match status" value="1"/>
</dbReference>
<dbReference type="SFLD" id="SFLDG01135">
    <property type="entry name" value="C1.5.6:_HAD__Beta-PGM__Phospha"/>
    <property type="match status" value="1"/>
</dbReference>
<sequence>MSPVPVIFDLDGTLIDSVPDIAFALNAVFTEAGQEAFDLATVTSFIGNGLPNLVQKAMLARGMDLAGHPQMNAAMQARYREDPSSRTRIYPGALAALDQLQAQGRKLGLCTNKPEEAARLILDQLNLSSYFASVVGGGRLAVLKPDPAPLQLCMAELGRDEAIYVGDSEVDAETALAAGLPFLLYTEGYRKSPAETLPQTAAFSDFAELPWLVAEQG</sequence>
<evidence type="ECO:0000256" key="6">
    <source>
        <dbReference type="ARBA" id="ARBA00022723"/>
    </source>
</evidence>
<dbReference type="Gene3D" id="1.10.150.240">
    <property type="entry name" value="Putative phosphatase, domain 2"/>
    <property type="match status" value="1"/>
</dbReference>
<protein>
    <recommendedName>
        <fullName evidence="5">phosphoglycolate phosphatase</fullName>
        <ecNumber evidence="5">3.1.3.18</ecNumber>
    </recommendedName>
</protein>
<dbReference type="RefSeq" id="WP_226934510.1">
    <property type="nucleotide sequence ID" value="NZ_JACDXX010000004.1"/>
</dbReference>
<dbReference type="InterPro" id="IPR023214">
    <property type="entry name" value="HAD_sf"/>
</dbReference>
<dbReference type="InterPro" id="IPR050155">
    <property type="entry name" value="HAD-like_hydrolase_sf"/>
</dbReference>
<dbReference type="InterPro" id="IPR023198">
    <property type="entry name" value="PGP-like_dom2"/>
</dbReference>
<evidence type="ECO:0000313" key="10">
    <source>
        <dbReference type="EMBL" id="MCB5409605.1"/>
    </source>
</evidence>
<dbReference type="InterPro" id="IPR006439">
    <property type="entry name" value="HAD-SF_hydro_IA"/>
</dbReference>
<evidence type="ECO:0000256" key="1">
    <source>
        <dbReference type="ARBA" id="ARBA00000830"/>
    </source>
</evidence>
<dbReference type="InterPro" id="IPR041492">
    <property type="entry name" value="HAD_2"/>
</dbReference>
<evidence type="ECO:0000256" key="5">
    <source>
        <dbReference type="ARBA" id="ARBA00013078"/>
    </source>
</evidence>
<comment type="catalytic activity">
    <reaction evidence="1">
        <text>2-phosphoglycolate + H2O = glycolate + phosphate</text>
        <dbReference type="Rhea" id="RHEA:14369"/>
        <dbReference type="ChEBI" id="CHEBI:15377"/>
        <dbReference type="ChEBI" id="CHEBI:29805"/>
        <dbReference type="ChEBI" id="CHEBI:43474"/>
        <dbReference type="ChEBI" id="CHEBI:58033"/>
        <dbReference type="EC" id="3.1.3.18"/>
    </reaction>
</comment>
<accession>A0ABS8CKC5</accession>
<keyword evidence="6" id="KW-0479">Metal-binding</keyword>
<keyword evidence="11" id="KW-1185">Reference proteome</keyword>